<dbReference type="Proteomes" id="UP000325558">
    <property type="component" value="Unassembled WGS sequence"/>
</dbReference>
<reference evidence="1" key="1">
    <citation type="submission" date="2019-04" db="EMBL/GenBank/DDBJ databases">
        <title>Friends and foes A comparative genomics study of 23 Aspergillus species from section Flavi.</title>
        <authorList>
            <consortium name="DOE Joint Genome Institute"/>
            <person name="Kjaerbolling I."/>
            <person name="Vesth T."/>
            <person name="Frisvad J.C."/>
            <person name="Nybo J.L."/>
            <person name="Theobald S."/>
            <person name="Kildgaard S."/>
            <person name="Isbrandt T."/>
            <person name="Kuo A."/>
            <person name="Sato A."/>
            <person name="Lyhne E.K."/>
            <person name="Kogle M.E."/>
            <person name="Wiebenga A."/>
            <person name="Kun R.S."/>
            <person name="Lubbers R.J."/>
            <person name="Makela M.R."/>
            <person name="Barry K."/>
            <person name="Chovatia M."/>
            <person name="Clum A."/>
            <person name="Daum C."/>
            <person name="Haridas S."/>
            <person name="He G."/>
            <person name="LaButti K."/>
            <person name="Lipzen A."/>
            <person name="Mondo S."/>
            <person name="Riley R."/>
            <person name="Salamov A."/>
            <person name="Simmons B.A."/>
            <person name="Magnuson J.K."/>
            <person name="Henrissat B."/>
            <person name="Mortensen U.H."/>
            <person name="Larsen T.O."/>
            <person name="Devries R.P."/>
            <person name="Grigoriev I.V."/>
            <person name="Machida M."/>
            <person name="Baker S.E."/>
            <person name="Andersen M.R."/>
        </authorList>
    </citation>
    <scope>NUCLEOTIDE SEQUENCE</scope>
    <source>
        <strain evidence="1">CBS 117612</strain>
    </source>
</reference>
<dbReference type="OrthoDB" id="4525395at2759"/>
<organism evidence="1">
    <name type="scientific">Aspergillus arachidicola</name>
    <dbReference type="NCBI Taxonomy" id="656916"/>
    <lineage>
        <taxon>Eukaryota</taxon>
        <taxon>Fungi</taxon>
        <taxon>Dikarya</taxon>
        <taxon>Ascomycota</taxon>
        <taxon>Pezizomycotina</taxon>
        <taxon>Eurotiomycetes</taxon>
        <taxon>Eurotiomycetidae</taxon>
        <taxon>Eurotiales</taxon>
        <taxon>Aspergillaceae</taxon>
        <taxon>Aspergillus</taxon>
        <taxon>Aspergillus subgen. Circumdati</taxon>
    </lineage>
</organism>
<name>A0A5N6YJU4_9EURO</name>
<evidence type="ECO:0000313" key="1">
    <source>
        <dbReference type="EMBL" id="KAE8344729.1"/>
    </source>
</evidence>
<proteinExistence type="predicted"/>
<protein>
    <submittedName>
        <fullName evidence="1">Uncharacterized protein</fullName>
    </submittedName>
</protein>
<accession>A0A5N6YJU4</accession>
<dbReference type="EMBL" id="ML737122">
    <property type="protein sequence ID" value="KAE8344729.1"/>
    <property type="molecule type" value="Genomic_DNA"/>
</dbReference>
<dbReference type="AlphaFoldDB" id="A0A5N6YJU4"/>
<gene>
    <name evidence="1" type="ORF">BDV24DRAFT_126320</name>
</gene>
<sequence>MAQLPYRGSIPTAPSKGLTVEEMLKKYPKGNVEKAIYRLDYVSQRNRMIKSYEDMIDSGHNVELATKALDMYLESTPSEPPIDPDEPADLDPDVLWRIKCLKYIYHGRPVVRPESILDLDFESVDPDCMVNLNAILNAYRSGNLRVVAGEASVWFAGHLVIGPLPNNKLSNYEIIHKVSEWREKYGPGRAWEENPTARRRQRKFQGIMPAVDDNWTHIVS</sequence>